<comment type="subcellular location">
    <subcellularLocation>
        <location evidence="3">Cytoplasm</location>
    </subcellularLocation>
</comment>
<dbReference type="InterPro" id="IPR003660">
    <property type="entry name" value="HAMP_dom"/>
</dbReference>
<dbReference type="AlphaFoldDB" id="A0A3B0YRK6"/>
<evidence type="ECO:0000256" key="10">
    <source>
        <dbReference type="ARBA" id="ARBA00022723"/>
    </source>
</evidence>
<keyword evidence="6" id="KW-0004">4Fe-4S</keyword>
<dbReference type="SMART" id="SM00304">
    <property type="entry name" value="HAMP"/>
    <property type="match status" value="1"/>
</dbReference>
<comment type="cofactor">
    <cofactor evidence="2">
        <name>[4Fe-4S] cluster</name>
        <dbReference type="ChEBI" id="CHEBI:49883"/>
    </cofactor>
</comment>
<accession>A0A3B0YRK6</accession>
<feature type="domain" description="HAMP" evidence="18">
    <location>
        <begin position="180"/>
        <end position="232"/>
    </location>
</feature>
<dbReference type="EMBL" id="UOFJ01000604">
    <property type="protein sequence ID" value="VAW71494.1"/>
    <property type="molecule type" value="Genomic_DNA"/>
</dbReference>
<proteinExistence type="predicted"/>
<dbReference type="SUPFAM" id="SSF55874">
    <property type="entry name" value="ATPase domain of HSP90 chaperone/DNA topoisomerase II/histidine kinase"/>
    <property type="match status" value="1"/>
</dbReference>
<evidence type="ECO:0000259" key="17">
    <source>
        <dbReference type="PROSITE" id="PS50109"/>
    </source>
</evidence>
<organism evidence="19">
    <name type="scientific">hydrothermal vent metagenome</name>
    <dbReference type="NCBI Taxonomy" id="652676"/>
    <lineage>
        <taxon>unclassified sequences</taxon>
        <taxon>metagenomes</taxon>
        <taxon>ecological metagenomes</taxon>
    </lineage>
</organism>
<evidence type="ECO:0000256" key="15">
    <source>
        <dbReference type="ARBA" id="ARBA00030800"/>
    </source>
</evidence>
<dbReference type="SMART" id="SM00387">
    <property type="entry name" value="HATPase_c"/>
    <property type="match status" value="1"/>
</dbReference>
<evidence type="ECO:0000256" key="2">
    <source>
        <dbReference type="ARBA" id="ARBA00001966"/>
    </source>
</evidence>
<dbReference type="GO" id="GO:0016020">
    <property type="term" value="C:membrane"/>
    <property type="evidence" value="ECO:0007669"/>
    <property type="project" value="InterPro"/>
</dbReference>
<dbReference type="InterPro" id="IPR005467">
    <property type="entry name" value="His_kinase_dom"/>
</dbReference>
<feature type="transmembrane region" description="Helical" evidence="16">
    <location>
        <begin position="15"/>
        <end position="32"/>
    </location>
</feature>
<keyword evidence="7" id="KW-0963">Cytoplasm</keyword>
<feature type="transmembrane region" description="Helical" evidence="16">
    <location>
        <begin position="161"/>
        <end position="182"/>
    </location>
</feature>
<dbReference type="GO" id="GO:0051539">
    <property type="term" value="F:4 iron, 4 sulfur cluster binding"/>
    <property type="evidence" value="ECO:0007669"/>
    <property type="project" value="UniProtKB-KW"/>
</dbReference>
<dbReference type="Pfam" id="PF00672">
    <property type="entry name" value="HAMP"/>
    <property type="match status" value="1"/>
</dbReference>
<evidence type="ECO:0000256" key="7">
    <source>
        <dbReference type="ARBA" id="ARBA00022490"/>
    </source>
</evidence>
<keyword evidence="13" id="KW-0411">Iron-sulfur</keyword>
<dbReference type="InterPro" id="IPR050482">
    <property type="entry name" value="Sensor_HK_TwoCompSys"/>
</dbReference>
<keyword evidence="8" id="KW-0597">Phosphoprotein</keyword>
<keyword evidence="16" id="KW-0812">Transmembrane</keyword>
<dbReference type="InterPro" id="IPR036890">
    <property type="entry name" value="HATPase_C_sf"/>
</dbReference>
<sequence length="463" mass="51437">MRSAGSFLKSLRTRLIISVVAVEIIMLSILVWNNSAIIQATHTDRLRDTAMSMIQQVANTSGTYMVAVDYASLEDYLKDVINYKELSYIAVLDRDDNVVVSLGRFSQPPPQTDRYPAQVNDGVFDIAREIELAGQPMGKVLMGFSLSIMHNAINKSRNRGIVIAFIEIILTVLVTVVIGLGLTRRLSVLSAAAAQVEAGNYAITVPAEICDEVGKTAVAFNRMVSEVASRTRQFEREQARTRELLIENRRLIHASLEVQEEERKYLARELHDELGQCLTAIQADAELIGDVAHADKRVLTSAKAIMDVSSRVYDVVHSMMHRLRPSILDNLGLVEALKDDIESWKTRHPETHCNFNYSSDLPVLDEHTRITLYRIVQECFTNISKHAQAKMVSLELLKTSKGLLLKIMDDGAGFSLDDDVRALRKGMGLTGMRERVNSLSGELLLNSAPGEGVCITITVPLKC</sequence>
<evidence type="ECO:0000256" key="3">
    <source>
        <dbReference type="ARBA" id="ARBA00004496"/>
    </source>
</evidence>
<dbReference type="InterPro" id="IPR011712">
    <property type="entry name" value="Sig_transdc_His_kin_sub3_dim/P"/>
</dbReference>
<keyword evidence="9" id="KW-0808">Transferase</keyword>
<keyword evidence="11" id="KW-0418">Kinase</keyword>
<dbReference type="InterPro" id="IPR004358">
    <property type="entry name" value="Sig_transdc_His_kin-like_C"/>
</dbReference>
<dbReference type="GO" id="GO:0000155">
    <property type="term" value="F:phosphorelay sensor kinase activity"/>
    <property type="evidence" value="ECO:0007669"/>
    <property type="project" value="InterPro"/>
</dbReference>
<evidence type="ECO:0000256" key="11">
    <source>
        <dbReference type="ARBA" id="ARBA00022777"/>
    </source>
</evidence>
<evidence type="ECO:0000256" key="4">
    <source>
        <dbReference type="ARBA" id="ARBA00012438"/>
    </source>
</evidence>
<evidence type="ECO:0000256" key="14">
    <source>
        <dbReference type="ARBA" id="ARBA00024827"/>
    </source>
</evidence>
<dbReference type="Gene3D" id="3.30.565.10">
    <property type="entry name" value="Histidine kinase-like ATPase, C-terminal domain"/>
    <property type="match status" value="1"/>
</dbReference>
<dbReference type="Pfam" id="PF07730">
    <property type="entry name" value="HisKA_3"/>
    <property type="match status" value="1"/>
</dbReference>
<dbReference type="GO" id="GO:0046983">
    <property type="term" value="F:protein dimerization activity"/>
    <property type="evidence" value="ECO:0007669"/>
    <property type="project" value="InterPro"/>
</dbReference>
<keyword evidence="16" id="KW-0472">Membrane</keyword>
<evidence type="ECO:0000256" key="9">
    <source>
        <dbReference type="ARBA" id="ARBA00022679"/>
    </source>
</evidence>
<dbReference type="PROSITE" id="PS50885">
    <property type="entry name" value="HAMP"/>
    <property type="match status" value="1"/>
</dbReference>
<evidence type="ECO:0000313" key="19">
    <source>
        <dbReference type="EMBL" id="VAW71494.1"/>
    </source>
</evidence>
<dbReference type="Gene3D" id="6.10.340.10">
    <property type="match status" value="1"/>
</dbReference>
<evidence type="ECO:0000256" key="13">
    <source>
        <dbReference type="ARBA" id="ARBA00023014"/>
    </source>
</evidence>
<dbReference type="EC" id="2.7.13.3" evidence="4"/>
<name>A0A3B0YRK6_9ZZZZ</name>
<dbReference type="GO" id="GO:0005737">
    <property type="term" value="C:cytoplasm"/>
    <property type="evidence" value="ECO:0007669"/>
    <property type="project" value="UniProtKB-SubCell"/>
</dbReference>
<comment type="catalytic activity">
    <reaction evidence="1">
        <text>ATP + protein L-histidine = ADP + protein N-phospho-L-histidine.</text>
        <dbReference type="EC" id="2.7.13.3"/>
    </reaction>
</comment>
<dbReference type="InterPro" id="IPR003594">
    <property type="entry name" value="HATPase_dom"/>
</dbReference>
<dbReference type="PANTHER" id="PTHR24421:SF58">
    <property type="entry name" value="SIGNAL TRANSDUCTION HISTIDINE-PROTEIN KINASE_PHOSPHATASE UHPB"/>
    <property type="match status" value="1"/>
</dbReference>
<evidence type="ECO:0000256" key="6">
    <source>
        <dbReference type="ARBA" id="ARBA00022485"/>
    </source>
</evidence>
<gene>
    <name evidence="19" type="ORF">MNBD_GAMMA10-3227</name>
</gene>
<feature type="domain" description="Histidine kinase" evidence="17">
    <location>
        <begin position="269"/>
        <end position="463"/>
    </location>
</feature>
<dbReference type="PROSITE" id="PS50109">
    <property type="entry name" value="HIS_KIN"/>
    <property type="match status" value="1"/>
</dbReference>
<evidence type="ECO:0000256" key="8">
    <source>
        <dbReference type="ARBA" id="ARBA00022553"/>
    </source>
</evidence>
<dbReference type="PRINTS" id="PR00344">
    <property type="entry name" value="BCTRLSENSOR"/>
</dbReference>
<dbReference type="Gene3D" id="1.20.5.1930">
    <property type="match status" value="1"/>
</dbReference>
<evidence type="ECO:0000259" key="18">
    <source>
        <dbReference type="PROSITE" id="PS50885"/>
    </source>
</evidence>
<evidence type="ECO:0000256" key="1">
    <source>
        <dbReference type="ARBA" id="ARBA00000085"/>
    </source>
</evidence>
<dbReference type="GO" id="GO:0046872">
    <property type="term" value="F:metal ion binding"/>
    <property type="evidence" value="ECO:0007669"/>
    <property type="project" value="UniProtKB-KW"/>
</dbReference>
<evidence type="ECO:0000256" key="16">
    <source>
        <dbReference type="SAM" id="Phobius"/>
    </source>
</evidence>
<keyword evidence="10" id="KW-0479">Metal-binding</keyword>
<comment type="function">
    <text evidence="14">Member of the two-component regulatory system NreB/NreC involved in the control of dissimilatory nitrate/nitrite reduction in response to oxygen. NreB functions as a direct oxygen sensor histidine kinase which is autophosphorylated, in the absence of oxygen, probably at the conserved histidine residue, and transfers its phosphate group probably to a conserved aspartate residue of NreC. NreB/NreC activates the expression of the nitrate (narGHJI) and nitrite (nir) reductase operons, as well as the putative nitrate transporter gene narT.</text>
</comment>
<keyword evidence="16" id="KW-1133">Transmembrane helix</keyword>
<dbReference type="Pfam" id="PF02518">
    <property type="entry name" value="HATPase_c"/>
    <property type="match status" value="1"/>
</dbReference>
<protein>
    <recommendedName>
        <fullName evidence="5">Oxygen sensor histidine kinase NreB</fullName>
        <ecNumber evidence="4">2.7.13.3</ecNumber>
    </recommendedName>
    <alternativeName>
        <fullName evidence="15">Nitrogen regulation protein B</fullName>
    </alternativeName>
</protein>
<keyword evidence="12" id="KW-0408">Iron</keyword>
<dbReference type="CDD" id="cd06225">
    <property type="entry name" value="HAMP"/>
    <property type="match status" value="1"/>
</dbReference>
<dbReference type="CDD" id="cd16917">
    <property type="entry name" value="HATPase_UhpB-NarQ-NarX-like"/>
    <property type="match status" value="1"/>
</dbReference>
<evidence type="ECO:0000256" key="5">
    <source>
        <dbReference type="ARBA" id="ARBA00017322"/>
    </source>
</evidence>
<reference evidence="19" key="1">
    <citation type="submission" date="2018-06" db="EMBL/GenBank/DDBJ databases">
        <authorList>
            <person name="Zhirakovskaya E."/>
        </authorList>
    </citation>
    <scope>NUCLEOTIDE SEQUENCE</scope>
</reference>
<dbReference type="PANTHER" id="PTHR24421">
    <property type="entry name" value="NITRATE/NITRITE SENSOR PROTEIN NARX-RELATED"/>
    <property type="match status" value="1"/>
</dbReference>
<evidence type="ECO:0000256" key="12">
    <source>
        <dbReference type="ARBA" id="ARBA00023004"/>
    </source>
</evidence>